<gene>
    <name evidence="1" type="ORF">NC998_26990</name>
    <name evidence="2" type="ORF">NC998_27745</name>
    <name evidence="3" type="ORF">NC998_29630</name>
</gene>
<dbReference type="EMBL" id="JAMPKM010000090">
    <property type="protein sequence ID" value="MEP0821203.1"/>
    <property type="molecule type" value="Genomic_DNA"/>
</dbReference>
<dbReference type="EMBL" id="JAMPKM010000050">
    <property type="protein sequence ID" value="MEP0820883.1"/>
    <property type="molecule type" value="Genomic_DNA"/>
</dbReference>
<comment type="caution">
    <text evidence="1">The sequence shown here is derived from an EMBL/GenBank/DDBJ whole genome shotgun (WGS) entry which is preliminary data.</text>
</comment>
<name>A0ABV0JG19_9CYAN</name>
<organism evidence="1 4">
    <name type="scientific">Trichocoleus desertorum GB2-A4</name>
    <dbReference type="NCBI Taxonomy" id="2933944"/>
    <lineage>
        <taxon>Bacteria</taxon>
        <taxon>Bacillati</taxon>
        <taxon>Cyanobacteriota</taxon>
        <taxon>Cyanophyceae</taxon>
        <taxon>Leptolyngbyales</taxon>
        <taxon>Trichocoleusaceae</taxon>
        <taxon>Trichocoleus</taxon>
    </lineage>
</organism>
<evidence type="ECO:0000313" key="1">
    <source>
        <dbReference type="EMBL" id="MEP0820739.1"/>
    </source>
</evidence>
<protein>
    <submittedName>
        <fullName evidence="1">IS630 family transposase</fullName>
    </submittedName>
</protein>
<reference evidence="1 4" key="1">
    <citation type="submission" date="2022-04" db="EMBL/GenBank/DDBJ databases">
        <title>Positive selection, recombination, and allopatry shape intraspecific diversity of widespread and dominant cyanobacteria.</title>
        <authorList>
            <person name="Wei J."/>
            <person name="Shu W."/>
            <person name="Hu C."/>
        </authorList>
    </citation>
    <scope>NUCLEOTIDE SEQUENCE [LARGE SCALE GENOMIC DNA]</scope>
    <source>
        <strain evidence="1 4">GB2-A4</strain>
    </source>
</reference>
<proteinExistence type="predicted"/>
<keyword evidence="4" id="KW-1185">Reference proteome</keyword>
<accession>A0ABV0JG19</accession>
<dbReference type="Proteomes" id="UP001464891">
    <property type="component" value="Unassembled WGS sequence"/>
</dbReference>
<sequence length="34" mass="4346">WFVLKNWMRQRWDEFAKFRDCVDTAFKQCLKVYS</sequence>
<evidence type="ECO:0000313" key="3">
    <source>
        <dbReference type="EMBL" id="MEP0821203.1"/>
    </source>
</evidence>
<evidence type="ECO:0000313" key="2">
    <source>
        <dbReference type="EMBL" id="MEP0820883.1"/>
    </source>
</evidence>
<feature type="non-terminal residue" evidence="1">
    <location>
        <position position="1"/>
    </location>
</feature>
<dbReference type="EMBL" id="JAMPKM010000043">
    <property type="protein sequence ID" value="MEP0820739.1"/>
    <property type="molecule type" value="Genomic_DNA"/>
</dbReference>
<evidence type="ECO:0000313" key="4">
    <source>
        <dbReference type="Proteomes" id="UP001464891"/>
    </source>
</evidence>